<dbReference type="InterPro" id="IPR001451">
    <property type="entry name" value="Hexapep"/>
</dbReference>
<evidence type="ECO:0000313" key="1">
    <source>
        <dbReference type="EMBL" id="GIJ44578.1"/>
    </source>
</evidence>
<dbReference type="InterPro" id="IPR011004">
    <property type="entry name" value="Trimer_LpxA-like_sf"/>
</dbReference>
<evidence type="ECO:0000313" key="2">
    <source>
        <dbReference type="Proteomes" id="UP000619260"/>
    </source>
</evidence>
<dbReference type="GO" id="GO:0016779">
    <property type="term" value="F:nucleotidyltransferase activity"/>
    <property type="evidence" value="ECO:0007669"/>
    <property type="project" value="UniProtKB-KW"/>
</dbReference>
<dbReference type="Proteomes" id="UP000619260">
    <property type="component" value="Unassembled WGS sequence"/>
</dbReference>
<proteinExistence type="predicted"/>
<protein>
    <submittedName>
        <fullName evidence="1">Acetylglucosamine-1-phosphate uridylyltransferase</fullName>
    </submittedName>
</protein>
<dbReference type="PANTHER" id="PTHR43300">
    <property type="entry name" value="ACETYLTRANSFERASE"/>
    <property type="match status" value="1"/>
</dbReference>
<dbReference type="EMBL" id="BOPF01000004">
    <property type="protein sequence ID" value="GIJ44578.1"/>
    <property type="molecule type" value="Genomic_DNA"/>
</dbReference>
<dbReference type="Gene3D" id="2.160.10.10">
    <property type="entry name" value="Hexapeptide repeat proteins"/>
    <property type="match status" value="1"/>
</dbReference>
<dbReference type="InterPro" id="IPR050179">
    <property type="entry name" value="Trans_hexapeptide_repeat"/>
</dbReference>
<dbReference type="Pfam" id="PF14602">
    <property type="entry name" value="Hexapep_2"/>
    <property type="match status" value="1"/>
</dbReference>
<reference evidence="1" key="1">
    <citation type="submission" date="2021-01" db="EMBL/GenBank/DDBJ databases">
        <title>Whole genome shotgun sequence of Virgisporangium aliadipatigenens NBRC 105644.</title>
        <authorList>
            <person name="Komaki H."/>
            <person name="Tamura T."/>
        </authorList>
    </citation>
    <scope>NUCLEOTIDE SEQUENCE</scope>
    <source>
        <strain evidence="1">NBRC 105644</strain>
    </source>
</reference>
<keyword evidence="1" id="KW-0808">Transferase</keyword>
<keyword evidence="1" id="KW-0548">Nucleotidyltransferase</keyword>
<dbReference type="AlphaFoldDB" id="A0A8J4DPE9"/>
<accession>A0A8J4DPE9</accession>
<name>A0A8J4DPE9_9ACTN</name>
<gene>
    <name evidence="1" type="ORF">Val02_14640</name>
</gene>
<dbReference type="SUPFAM" id="SSF51161">
    <property type="entry name" value="Trimeric LpxA-like enzymes"/>
    <property type="match status" value="1"/>
</dbReference>
<dbReference type="PANTHER" id="PTHR43300:SF4">
    <property type="entry name" value="ACYL-[ACYL-CARRIER-PROTEIN]--UDP-N-ACETYLGLUCOSAMINE O-ACYLTRANSFERASE"/>
    <property type="match status" value="1"/>
</dbReference>
<dbReference type="Pfam" id="PF00132">
    <property type="entry name" value="Hexapep"/>
    <property type="match status" value="2"/>
</dbReference>
<dbReference type="CDD" id="cd03358">
    <property type="entry name" value="LbH_WxcM_N_like"/>
    <property type="match status" value="1"/>
</dbReference>
<comment type="caution">
    <text evidence="1">The sequence shown here is derived from an EMBL/GenBank/DDBJ whole genome shotgun (WGS) entry which is preliminary data.</text>
</comment>
<sequence>MDQGSAGSAVRVMPGADIDEKARIGDGTTVWHLAQVRENAVVGTRCNIGRGAYVGPGVRIGDNSKLQNYALVYEPAELGDGVFIGPAAVLTNDEFPRAVTPDGVLKTGEDWTAVGVVIGDGASIGARAVCVAPVRIGRWALVAAGAVVTTDVPDFALVVGVPARRVRWVGRAGVPLEPDGDGDFVCPKTGARYVETDGVLAEK</sequence>
<organism evidence="1 2">
    <name type="scientific">Virgisporangium aliadipatigenens</name>
    <dbReference type="NCBI Taxonomy" id="741659"/>
    <lineage>
        <taxon>Bacteria</taxon>
        <taxon>Bacillati</taxon>
        <taxon>Actinomycetota</taxon>
        <taxon>Actinomycetes</taxon>
        <taxon>Micromonosporales</taxon>
        <taxon>Micromonosporaceae</taxon>
        <taxon>Virgisporangium</taxon>
    </lineage>
</organism>
<keyword evidence="2" id="KW-1185">Reference proteome</keyword>